<gene>
    <name evidence="4" type="ORF">MTP13_08195</name>
</gene>
<dbReference type="PROSITE" id="PS51318">
    <property type="entry name" value="TAT"/>
    <property type="match status" value="1"/>
</dbReference>
<keyword evidence="1 2" id="KW-0732">Signal</keyword>
<dbReference type="Gene3D" id="3.40.190.10">
    <property type="entry name" value="Periplasmic binding protein-like II"/>
    <property type="match status" value="2"/>
</dbReference>
<keyword evidence="5" id="KW-1185">Reference proteome</keyword>
<accession>A0ABY4AX74</accession>
<dbReference type="SMART" id="SM00062">
    <property type="entry name" value="PBPb"/>
    <property type="match status" value="1"/>
</dbReference>
<dbReference type="PANTHER" id="PTHR35936">
    <property type="entry name" value="MEMBRANE-BOUND LYTIC MUREIN TRANSGLYCOSYLASE F"/>
    <property type="match status" value="1"/>
</dbReference>
<proteinExistence type="predicted"/>
<dbReference type="InterPro" id="IPR006311">
    <property type="entry name" value="TAT_signal"/>
</dbReference>
<evidence type="ECO:0000259" key="3">
    <source>
        <dbReference type="SMART" id="SM00062"/>
    </source>
</evidence>
<dbReference type="EMBL" id="CP094533">
    <property type="protein sequence ID" value="UOE27744.1"/>
    <property type="molecule type" value="Genomic_DNA"/>
</dbReference>
<dbReference type="InterPro" id="IPR001638">
    <property type="entry name" value="Solute-binding_3/MltF_N"/>
</dbReference>
<evidence type="ECO:0000256" key="2">
    <source>
        <dbReference type="SAM" id="SignalP"/>
    </source>
</evidence>
<protein>
    <submittedName>
        <fullName evidence="4">Transporter substrate-binding domain-containing protein</fullName>
    </submittedName>
</protein>
<evidence type="ECO:0000313" key="5">
    <source>
        <dbReference type="Proteomes" id="UP000831304"/>
    </source>
</evidence>
<feature type="signal peptide" evidence="2">
    <location>
        <begin position="1"/>
        <end position="28"/>
    </location>
</feature>
<dbReference type="Proteomes" id="UP000831304">
    <property type="component" value="Chromosome"/>
</dbReference>
<dbReference type="SUPFAM" id="SSF53850">
    <property type="entry name" value="Periplasmic binding protein-like II"/>
    <property type="match status" value="1"/>
</dbReference>
<reference evidence="4 5" key="1">
    <citation type="submission" date="2022-03" db="EMBL/GenBank/DDBJ databases">
        <title>Agromyces sp. isolated from the gut of P. brevitarsis seulensis larvae.</title>
        <authorList>
            <person name="Won M."/>
            <person name="Kwon S.-W."/>
        </authorList>
    </citation>
    <scope>NUCLEOTIDE SEQUENCE [LARGE SCALE GENOMIC DNA]</scope>
    <source>
        <strain evidence="4 5">KACC 16215</strain>
    </source>
</reference>
<evidence type="ECO:0000313" key="4">
    <source>
        <dbReference type="EMBL" id="UOE27744.1"/>
    </source>
</evidence>
<feature type="domain" description="Solute-binding protein family 3/N-terminal" evidence="3">
    <location>
        <begin position="45"/>
        <end position="273"/>
    </location>
</feature>
<sequence>MKLSPRRSTALGGALVAVALGLTGCAQPAADASDPLAGLLAEPGVLITADSGSVKPLKYTEGGSGEMKGVIPDLTREYAKRLGLEVRFEKVSSDAVIPGVLANRYDVALAAGDFAERRKTLDFVDVVEGGVVLVVQLGNPAGVTGRDDLCGRSLAIVKGSIQQGYADEEQQACSAAGKPAIDIQGYADGPTATLALQSGRVDVEWSDLAVANQLVKDSPEEFELAGEPELLAPYGVGVPKEKPELTEAIHRVLAEMKADGTYDRILAEWGQESLALEEIEINGSDF</sequence>
<name>A0ABY4AX74_9MICO</name>
<dbReference type="Pfam" id="PF00497">
    <property type="entry name" value="SBP_bac_3"/>
    <property type="match status" value="1"/>
</dbReference>
<dbReference type="PROSITE" id="PS51257">
    <property type="entry name" value="PROKAR_LIPOPROTEIN"/>
    <property type="match status" value="1"/>
</dbReference>
<evidence type="ECO:0000256" key="1">
    <source>
        <dbReference type="ARBA" id="ARBA00022729"/>
    </source>
</evidence>
<dbReference type="PANTHER" id="PTHR35936:SF17">
    <property type="entry name" value="ARGININE-BINDING EXTRACELLULAR PROTEIN ARTP"/>
    <property type="match status" value="1"/>
</dbReference>
<organism evidence="4 5">
    <name type="scientific">Agromyces soli</name>
    <dbReference type="NCBI Taxonomy" id="659012"/>
    <lineage>
        <taxon>Bacteria</taxon>
        <taxon>Bacillati</taxon>
        <taxon>Actinomycetota</taxon>
        <taxon>Actinomycetes</taxon>
        <taxon>Micrococcales</taxon>
        <taxon>Microbacteriaceae</taxon>
        <taxon>Agromyces</taxon>
    </lineage>
</organism>
<feature type="chain" id="PRO_5045817835" evidence="2">
    <location>
        <begin position="29"/>
        <end position="286"/>
    </location>
</feature>
<dbReference type="RefSeq" id="WP_243570565.1">
    <property type="nucleotide sequence ID" value="NZ_BAAARD010000001.1"/>
</dbReference>